<dbReference type="GO" id="GO:0030976">
    <property type="term" value="F:thiamine pyrophosphate binding"/>
    <property type="evidence" value="ECO:0007669"/>
    <property type="project" value="InterPro"/>
</dbReference>
<evidence type="ECO:0000259" key="16">
    <source>
        <dbReference type="PROSITE" id="PS51379"/>
    </source>
</evidence>
<organism evidence="17 18">
    <name type="scientific">Geoglobus acetivorans</name>
    <dbReference type="NCBI Taxonomy" id="565033"/>
    <lineage>
        <taxon>Archaea</taxon>
        <taxon>Methanobacteriati</taxon>
        <taxon>Methanobacteriota</taxon>
        <taxon>Archaeoglobi</taxon>
        <taxon>Archaeoglobales</taxon>
        <taxon>Archaeoglobaceae</taxon>
        <taxon>Geoglobus</taxon>
    </lineage>
</organism>
<evidence type="ECO:0000256" key="11">
    <source>
        <dbReference type="ARBA" id="ARBA00023014"/>
    </source>
</evidence>
<dbReference type="SUPFAM" id="SSF54862">
    <property type="entry name" value="4Fe-4S ferredoxins"/>
    <property type="match status" value="1"/>
</dbReference>
<keyword evidence="6 14" id="KW-0004">4Fe-4S</keyword>
<dbReference type="Gene3D" id="3.30.70.20">
    <property type="match status" value="1"/>
</dbReference>
<dbReference type="GeneID" id="24797360"/>
<evidence type="ECO:0000256" key="14">
    <source>
        <dbReference type="PIRNR" id="PIRNR006439"/>
    </source>
</evidence>
<dbReference type="InterPro" id="IPR029061">
    <property type="entry name" value="THDP-binding"/>
</dbReference>
<dbReference type="GO" id="GO:0044272">
    <property type="term" value="P:sulfur compound biosynthetic process"/>
    <property type="evidence" value="ECO:0007669"/>
    <property type="project" value="UniProtKB-ARBA"/>
</dbReference>
<keyword evidence="17" id="KW-0670">Pyruvate</keyword>
<feature type="domain" description="4Fe-4S ferredoxin-type" evidence="16">
    <location>
        <begin position="594"/>
        <end position="622"/>
    </location>
</feature>
<dbReference type="PANTHER" id="PTHR43710">
    <property type="entry name" value="2-HYDROXYACYL-COA LYASE"/>
    <property type="match status" value="1"/>
</dbReference>
<evidence type="ECO:0000256" key="5">
    <source>
        <dbReference type="ARBA" id="ARBA00022448"/>
    </source>
</evidence>
<evidence type="ECO:0000256" key="13">
    <source>
        <dbReference type="ARBA" id="ARBA00048332"/>
    </source>
</evidence>
<feature type="binding site" evidence="15">
    <location>
        <position position="609"/>
    </location>
    <ligand>
        <name>[4Fe-4S] cluster</name>
        <dbReference type="ChEBI" id="CHEBI:49883"/>
        <label>2</label>
    </ligand>
</feature>
<dbReference type="EMBL" id="CP009552">
    <property type="protein sequence ID" value="AIY89813.1"/>
    <property type="molecule type" value="Genomic_DNA"/>
</dbReference>
<dbReference type="InterPro" id="IPR002880">
    <property type="entry name" value="Pyrv_Fd/Flavodoxin_OxRdtase_N"/>
</dbReference>
<dbReference type="eggNOG" id="arCOG01609">
    <property type="taxonomic scope" value="Archaea"/>
</dbReference>
<dbReference type="GO" id="GO:0043805">
    <property type="term" value="F:indolepyruvate ferredoxin oxidoreductase activity"/>
    <property type="evidence" value="ECO:0007669"/>
    <property type="project" value="UniProtKB-UniRule"/>
</dbReference>
<proteinExistence type="predicted"/>
<evidence type="ECO:0000256" key="7">
    <source>
        <dbReference type="ARBA" id="ARBA00022723"/>
    </source>
</evidence>
<evidence type="ECO:0000313" key="17">
    <source>
        <dbReference type="EMBL" id="AIY89813.1"/>
    </source>
</evidence>
<comment type="catalytic activity">
    <reaction evidence="13 14">
        <text>indole-3-pyruvate + 2 oxidized [2Fe-2S]-[ferredoxin] + CoA = (indol-3-yl)acetyl-CoA + 2 reduced [2Fe-2S]-[ferredoxin] + CO2 + H(+)</text>
        <dbReference type="Rhea" id="RHEA:12645"/>
        <dbReference type="Rhea" id="RHEA-COMP:10000"/>
        <dbReference type="Rhea" id="RHEA-COMP:10001"/>
        <dbReference type="ChEBI" id="CHEBI:15378"/>
        <dbReference type="ChEBI" id="CHEBI:16526"/>
        <dbReference type="ChEBI" id="CHEBI:17640"/>
        <dbReference type="ChEBI" id="CHEBI:33737"/>
        <dbReference type="ChEBI" id="CHEBI:33738"/>
        <dbReference type="ChEBI" id="CHEBI:57271"/>
        <dbReference type="ChEBI" id="CHEBI:57287"/>
        <dbReference type="EC" id="1.2.7.8"/>
    </reaction>
</comment>
<evidence type="ECO:0000313" key="18">
    <source>
        <dbReference type="Proteomes" id="UP000030624"/>
    </source>
</evidence>
<comment type="function">
    <text evidence="1 14">Catalyzes the ferredoxin-dependent oxidative decarboxylation of arylpyruvates.</text>
</comment>
<evidence type="ECO:0000256" key="4">
    <source>
        <dbReference type="ARBA" id="ARBA00017710"/>
    </source>
</evidence>
<sequence length="622" mass="68159">MLKEVVLDAPGEKVFLLGNEAIARGAIEAGIDIYSAYPGTPSSEIVDTLSQACRLLKGKMDFYLEYSVNEKVAFEVAVGASLAGKRGMCGMKHVGVNVAADALFSFAYMGARGGFVCISADDPSMHSSQNEQDNRWYGIAAKIPVIEPTSPQEAKDYVSKAFEISEKFGLPVIFRTVTRLNHGSGVVELGEIPEKKLEKVEWKRNPPTDVLVPGNARRQKLVLLEKIEKIREYFGNSELNWIEGGDSDKGIIASGIAYRYARESLKRLGKDLPLLKLSTTNPLPEKLVEDFISRLDSVAIVEELDPFVEMQVRAIAGEYGVEIYGKKNGYFPMHYEYSVHIVEKGIARMLGESTSLNYDETIEKAKPANQMAPLRPPVFCPGCPHAASYYAIKEVAGEEALPSDIGCYTLGVNRPFEAVDITLCMGGGFGISNGLSRVVTNKVIATAGDSTFFHASLPALVNAVYNRANVVFVVLDNSTTAMTGHQPHPGMDVRGCGEDGSRVRIEDVARAVGVEFVEVVNPYNIRKMENTIKSAMEHDGVAVVVARQLCAILWNRERKRKGIRIRPFEVTEDCVKCMKCVSQFACPAIVYDGENVWIDESLCAGCGVCTQICPERAIKPAR</sequence>
<evidence type="ECO:0000256" key="10">
    <source>
        <dbReference type="ARBA" id="ARBA00023004"/>
    </source>
</evidence>
<dbReference type="PROSITE" id="PS51379">
    <property type="entry name" value="4FE4S_FER_2"/>
    <property type="match status" value="1"/>
</dbReference>
<evidence type="ECO:0000256" key="3">
    <source>
        <dbReference type="ARBA" id="ARBA00012812"/>
    </source>
</evidence>
<keyword evidence="11 14" id="KW-0411">Iron-sulfur</keyword>
<dbReference type="KEGG" id="gac:GACE_0763"/>
<keyword evidence="7 14" id="KW-0479">Metal-binding</keyword>
<dbReference type="Gene3D" id="3.40.50.920">
    <property type="match status" value="1"/>
</dbReference>
<dbReference type="GO" id="GO:0051539">
    <property type="term" value="F:4 iron, 4 sulfur cluster binding"/>
    <property type="evidence" value="ECO:0007669"/>
    <property type="project" value="UniProtKB-UniRule"/>
</dbReference>
<dbReference type="InterPro" id="IPR017900">
    <property type="entry name" value="4Fe4S_Fe_S_CS"/>
</dbReference>
<feature type="binding site" evidence="15">
    <location>
        <position position="577"/>
    </location>
    <ligand>
        <name>[4Fe-4S] cluster</name>
        <dbReference type="ChEBI" id="CHEBI:49883"/>
        <label>1</label>
    </ligand>
</feature>
<evidence type="ECO:0000256" key="1">
    <source>
        <dbReference type="ARBA" id="ARBA00002995"/>
    </source>
</evidence>
<evidence type="ECO:0000256" key="9">
    <source>
        <dbReference type="ARBA" id="ARBA00023002"/>
    </source>
</evidence>
<keyword evidence="10 14" id="KW-0408">Iron</keyword>
<dbReference type="HOGENOM" id="CLU_017727_0_0_2"/>
<dbReference type="Proteomes" id="UP000030624">
    <property type="component" value="Chromosome"/>
</dbReference>
<comment type="cofactor">
    <cofactor evidence="14 15">
        <name>[4Fe-4S] cluster</name>
        <dbReference type="ChEBI" id="CHEBI:49883"/>
    </cofactor>
    <text evidence="14 15">Binds 2 [4Fe-4S] clusters. In this family the first cluster has a non-standard and varying [4Fe-4S] binding motif CX(2)CX(2)CX(4-5)CP.</text>
</comment>
<dbReference type="Pfam" id="PF02775">
    <property type="entry name" value="TPP_enzyme_C"/>
    <property type="match status" value="1"/>
</dbReference>
<feature type="binding site" evidence="15">
    <location>
        <position position="613"/>
    </location>
    <ligand>
        <name>[4Fe-4S] cluster</name>
        <dbReference type="ChEBI" id="CHEBI:49883"/>
        <label>1</label>
    </ligand>
</feature>
<dbReference type="CDD" id="cd07034">
    <property type="entry name" value="TPP_PYR_PFOR_IOR-alpha_like"/>
    <property type="match status" value="1"/>
</dbReference>
<feature type="binding site" evidence="15">
    <location>
        <position position="603"/>
    </location>
    <ligand>
        <name>[4Fe-4S] cluster</name>
        <dbReference type="ChEBI" id="CHEBI:49883"/>
        <label>2</label>
    </ligand>
</feature>
<dbReference type="InterPro" id="IPR017896">
    <property type="entry name" value="4Fe4S_Fe-S-bd"/>
</dbReference>
<dbReference type="InterPro" id="IPR009014">
    <property type="entry name" value="Transketo_C/PFOR_II"/>
</dbReference>
<feature type="binding site" evidence="15">
    <location>
        <position position="580"/>
    </location>
    <ligand>
        <name>[4Fe-4S] cluster</name>
        <dbReference type="ChEBI" id="CHEBI:49883"/>
        <label>1</label>
    </ligand>
</feature>
<dbReference type="InterPro" id="IPR017721">
    <property type="entry name" value="IorA"/>
</dbReference>
<keyword evidence="8 14" id="KW-0249">Electron transport</keyword>
<dbReference type="CDD" id="cd02008">
    <property type="entry name" value="TPP_IOR_alpha"/>
    <property type="match status" value="1"/>
</dbReference>
<dbReference type="InterPro" id="IPR011766">
    <property type="entry name" value="TPP_enzyme_TPP-bd"/>
</dbReference>
<dbReference type="SUPFAM" id="SSF52518">
    <property type="entry name" value="Thiamin diphosphate-binding fold (THDP-binding)"/>
    <property type="match status" value="2"/>
</dbReference>
<evidence type="ECO:0000256" key="8">
    <source>
        <dbReference type="ARBA" id="ARBA00022982"/>
    </source>
</evidence>
<evidence type="ECO:0000256" key="15">
    <source>
        <dbReference type="PIRSR" id="PIRSR006439-50"/>
    </source>
</evidence>
<comment type="subunit">
    <text evidence="2 14">Heterodimer of the IorA and IorB subunits.</text>
</comment>
<dbReference type="Gene3D" id="3.40.50.970">
    <property type="match status" value="2"/>
</dbReference>
<evidence type="ECO:0000256" key="6">
    <source>
        <dbReference type="ARBA" id="ARBA00022485"/>
    </source>
</evidence>
<keyword evidence="9 14" id="KW-0560">Oxidoreductase</keyword>
<dbReference type="EC" id="1.2.7.8" evidence="3 14"/>
<dbReference type="InterPro" id="IPR045025">
    <property type="entry name" value="HACL1-like"/>
</dbReference>
<dbReference type="STRING" id="565033.GACE_0763"/>
<gene>
    <name evidence="17" type="ORF">GACE_0763</name>
</gene>
<reference evidence="17 18" key="1">
    <citation type="journal article" date="2015" name="Appl. Environ. Microbiol.">
        <title>The Geoglobus acetivorans genome: Fe(III) reduction, acetate utilization, autotrophic growth, and degradation of aromatic compounds in a hyperthermophilic archaeon.</title>
        <authorList>
            <person name="Mardanov A.V."/>
            <person name="Slododkina G.B."/>
            <person name="Slobodkin A.I."/>
            <person name="Beletsky A.V."/>
            <person name="Gavrilov S.N."/>
            <person name="Kublanov I.V."/>
            <person name="Bonch-Osmolovskaya E.A."/>
            <person name="Skryabin K.G."/>
            <person name="Ravin N.V."/>
        </authorList>
    </citation>
    <scope>NUCLEOTIDE SEQUENCE [LARGE SCALE GENOMIC DNA]</scope>
    <source>
        <strain evidence="17 18">SBH6</strain>
    </source>
</reference>
<dbReference type="RefSeq" id="WP_048091310.1">
    <property type="nucleotide sequence ID" value="NZ_CP009552.1"/>
</dbReference>
<evidence type="ECO:0000256" key="12">
    <source>
        <dbReference type="ARBA" id="ARBA00030514"/>
    </source>
</evidence>
<dbReference type="SUPFAM" id="SSF52922">
    <property type="entry name" value="TK C-terminal domain-like"/>
    <property type="match status" value="1"/>
</dbReference>
<dbReference type="GO" id="GO:0006082">
    <property type="term" value="P:organic acid metabolic process"/>
    <property type="evidence" value="ECO:0007669"/>
    <property type="project" value="UniProtKB-ARBA"/>
</dbReference>
<dbReference type="Pfam" id="PF01855">
    <property type="entry name" value="POR_N"/>
    <property type="match status" value="1"/>
</dbReference>
<feature type="binding site" evidence="15">
    <location>
        <position position="606"/>
    </location>
    <ligand>
        <name>[4Fe-4S] cluster</name>
        <dbReference type="ChEBI" id="CHEBI:49883"/>
        <label>2</label>
    </ligand>
</feature>
<keyword evidence="5 14" id="KW-0813">Transport</keyword>
<feature type="binding site" evidence="15">
    <location>
        <position position="586"/>
    </location>
    <ligand>
        <name>[4Fe-4S] cluster</name>
        <dbReference type="ChEBI" id="CHEBI:49883"/>
        <label>2</label>
    </ligand>
</feature>
<name>A0A0A7GDD9_GEOAI</name>
<evidence type="ECO:0000256" key="2">
    <source>
        <dbReference type="ARBA" id="ARBA00011238"/>
    </source>
</evidence>
<protein>
    <recommendedName>
        <fullName evidence="4 14">Indolepyruvate oxidoreductase subunit IorA</fullName>
        <shortName evidence="14">IOR</shortName>
        <ecNumber evidence="3 14">1.2.7.8</ecNumber>
    </recommendedName>
    <alternativeName>
        <fullName evidence="12 14">Indolepyruvate ferredoxin oxidoreductase subunit alpha</fullName>
    </alternativeName>
</protein>
<dbReference type="PIRSF" id="PIRSF006439">
    <property type="entry name" value="Indolepyruvate_ferr_oxidored"/>
    <property type="match status" value="1"/>
</dbReference>
<dbReference type="NCBIfam" id="TIGR03336">
    <property type="entry name" value="IOR_alpha"/>
    <property type="match status" value="1"/>
</dbReference>
<accession>A0A0A7GDD9</accession>
<dbReference type="Pfam" id="PF00037">
    <property type="entry name" value="Fer4"/>
    <property type="match status" value="1"/>
</dbReference>
<dbReference type="GO" id="GO:0046872">
    <property type="term" value="F:metal ion binding"/>
    <property type="evidence" value="ECO:0007669"/>
    <property type="project" value="UniProtKB-UniRule"/>
</dbReference>
<dbReference type="FunFam" id="3.40.50.970:FF:000039">
    <property type="entry name" value="Indolepyruvate oxidoreductase subunit IorA"/>
    <property type="match status" value="1"/>
</dbReference>
<dbReference type="PROSITE" id="PS00198">
    <property type="entry name" value="4FE4S_FER_1"/>
    <property type="match status" value="1"/>
</dbReference>
<dbReference type="AlphaFoldDB" id="A0A0A7GDD9"/>
<dbReference type="PANTHER" id="PTHR43710:SF7">
    <property type="entry name" value="INDOLEPYRUVATE OXIDOREDUCTASE SUBUNIT IORA"/>
    <property type="match status" value="1"/>
</dbReference>
<feature type="binding site" evidence="15">
    <location>
        <position position="574"/>
    </location>
    <ligand>
        <name>[4Fe-4S] cluster</name>
        <dbReference type="ChEBI" id="CHEBI:49883"/>
        <label>1</label>
    </ligand>
</feature>